<evidence type="ECO:0000313" key="2">
    <source>
        <dbReference type="EMBL" id="ABE56688.1"/>
    </source>
</evidence>
<dbReference type="EMBL" id="CP000302">
    <property type="protein sequence ID" value="ABE56688.1"/>
    <property type="molecule type" value="Genomic_DNA"/>
</dbReference>
<dbReference type="eggNOG" id="COG3978">
    <property type="taxonomic scope" value="Bacteria"/>
</dbReference>
<protein>
    <submittedName>
        <fullName evidence="2">Acetolactate synthase, small subunit</fullName>
        <ecNumber evidence="2">2.2.1.6</ecNumber>
    </submittedName>
</protein>
<dbReference type="KEGG" id="sdn:Sden_3413"/>
<dbReference type="Proteomes" id="UP000001982">
    <property type="component" value="Chromosome"/>
</dbReference>
<dbReference type="HOGENOM" id="CLU_183627_0_0_6"/>
<sequence>MKHALELTLQPSPEVLERVLRVMRHRGFSVTNMQMKTNEDASIVLAVEVETERAIELLSNQLDKLYDVAECRLMPAPFALNSAVATQALAANA</sequence>
<dbReference type="NCBIfam" id="NF008362">
    <property type="entry name" value="PRK11152.1"/>
    <property type="match status" value="1"/>
</dbReference>
<dbReference type="InterPro" id="IPR045865">
    <property type="entry name" value="ACT-like_dom_sf"/>
</dbReference>
<accession>Q12IN8</accession>
<dbReference type="RefSeq" id="WP_011497830.1">
    <property type="nucleotide sequence ID" value="NC_007954.1"/>
</dbReference>
<reference evidence="2 3" key="1">
    <citation type="submission" date="2006-03" db="EMBL/GenBank/DDBJ databases">
        <title>Complete sequence of Shewanella denitrificans OS217.</title>
        <authorList>
            <consortium name="US DOE Joint Genome Institute"/>
            <person name="Copeland A."/>
            <person name="Lucas S."/>
            <person name="Lapidus A."/>
            <person name="Barry K."/>
            <person name="Detter J.C."/>
            <person name="Glavina del Rio T."/>
            <person name="Hammon N."/>
            <person name="Israni S."/>
            <person name="Dalin E."/>
            <person name="Tice H."/>
            <person name="Pitluck S."/>
            <person name="Brettin T."/>
            <person name="Bruce D."/>
            <person name="Han C."/>
            <person name="Tapia R."/>
            <person name="Gilna P."/>
            <person name="Kiss H."/>
            <person name="Schmutz J."/>
            <person name="Larimer F."/>
            <person name="Land M."/>
            <person name="Hauser L."/>
            <person name="Kyrpides N."/>
            <person name="Lykidis A."/>
            <person name="Richardson P."/>
        </authorList>
    </citation>
    <scope>NUCLEOTIDE SEQUENCE [LARGE SCALE GENOMIC DNA]</scope>
    <source>
        <strain evidence="3">OS217 / ATCC BAA-1090 / DSM 15013</strain>
    </source>
</reference>
<dbReference type="PROSITE" id="PS51671">
    <property type="entry name" value="ACT"/>
    <property type="match status" value="1"/>
</dbReference>
<name>Q12IN8_SHEDO</name>
<dbReference type="GO" id="GO:0003984">
    <property type="term" value="F:acetolactate synthase activity"/>
    <property type="evidence" value="ECO:0007669"/>
    <property type="project" value="UniProtKB-EC"/>
</dbReference>
<feature type="domain" description="ACT" evidence="1">
    <location>
        <begin position="4"/>
        <end position="76"/>
    </location>
</feature>
<keyword evidence="2" id="KW-0808">Transferase</keyword>
<dbReference type="Pfam" id="PF13710">
    <property type="entry name" value="ACT_5"/>
    <property type="match status" value="1"/>
</dbReference>
<dbReference type="SUPFAM" id="SSF55021">
    <property type="entry name" value="ACT-like"/>
    <property type="match status" value="1"/>
</dbReference>
<dbReference type="Gene3D" id="3.30.70.260">
    <property type="match status" value="1"/>
</dbReference>
<keyword evidence="3" id="KW-1185">Reference proteome</keyword>
<proteinExistence type="predicted"/>
<evidence type="ECO:0000313" key="3">
    <source>
        <dbReference type="Proteomes" id="UP000001982"/>
    </source>
</evidence>
<dbReference type="InterPro" id="IPR002912">
    <property type="entry name" value="ACT_dom"/>
</dbReference>
<evidence type="ECO:0000259" key="1">
    <source>
        <dbReference type="PROSITE" id="PS51671"/>
    </source>
</evidence>
<dbReference type="OrthoDB" id="6198158at2"/>
<dbReference type="STRING" id="318161.Sden_3413"/>
<organism evidence="2 3">
    <name type="scientific">Shewanella denitrificans (strain OS217 / ATCC BAA-1090 / DSM 15013)</name>
    <dbReference type="NCBI Taxonomy" id="318161"/>
    <lineage>
        <taxon>Bacteria</taxon>
        <taxon>Pseudomonadati</taxon>
        <taxon>Pseudomonadota</taxon>
        <taxon>Gammaproteobacteria</taxon>
        <taxon>Alteromonadales</taxon>
        <taxon>Shewanellaceae</taxon>
        <taxon>Shewanella</taxon>
    </lineage>
</organism>
<gene>
    <name evidence="2" type="ordered locus">Sden_3413</name>
</gene>
<dbReference type="EC" id="2.2.1.6" evidence="2"/>
<dbReference type="AlphaFoldDB" id="Q12IN8"/>